<sequence>MQVKDEIFRMYDIRGIVETDLTDDLVFALGRAYGTLIRRNRGVEVSVGYDARLSSPHLHDVLINGITSTGINVMDIGMVPTPLLYFSVFHYNLDGGIMITGSHNPKEYNGFKIMIEKETLFGEGIQKLKTMIINNDYLEGKGELRKKDVSMDYLEKVLSITYPGRKLRVILDPGNGTAGPIAVKCFERMGADVECINCEPDGNFPAHLPDPTIPEYMEQLKQVVLEKKADFGVGYDGDADRIGVIDERGRIIWGDKLLGIFSKYVVKRFPNPHIIFDVKCSQGVEEYIESIGGKPYMWKTGHSLIKAKMKELRAPLAGEMSGHIFCGGDYYGYDDAIFASLRLYEILSKSDKPISAHVDEIPSYFATPEIRIETTEKEKWEIVEKVKEHFRKEYRTIEIDGVRILFGDGWGLIRASNTQPVIVARFEARTEERLEEIKNLVLGFVDGIKGTV</sequence>
<dbReference type="GO" id="GO:0016868">
    <property type="term" value="F:intramolecular phosphotransferase activity"/>
    <property type="evidence" value="ECO:0007669"/>
    <property type="project" value="InterPro"/>
</dbReference>
<comment type="caution">
    <text evidence="12">The sequence shown here is derived from an EMBL/GenBank/DDBJ whole genome shotgun (WGS) entry which is preliminary data.</text>
</comment>
<keyword evidence="6" id="KW-0413">Isomerase</keyword>
<name>A0A7C0V9X0_UNCW3</name>
<evidence type="ECO:0000256" key="4">
    <source>
        <dbReference type="ARBA" id="ARBA00022723"/>
    </source>
</evidence>
<dbReference type="PANTHER" id="PTHR43771">
    <property type="entry name" value="PHOSPHOMANNOMUTASE"/>
    <property type="match status" value="1"/>
</dbReference>
<dbReference type="InterPro" id="IPR036900">
    <property type="entry name" value="A-D-PHexomutase_C_sf"/>
</dbReference>
<evidence type="ECO:0000259" key="9">
    <source>
        <dbReference type="Pfam" id="PF02878"/>
    </source>
</evidence>
<feature type="domain" description="Alpha-D-phosphohexomutase alpha/beta/alpha" evidence="10">
    <location>
        <begin position="153"/>
        <end position="249"/>
    </location>
</feature>
<accession>A0A7C0V9X0</accession>
<dbReference type="GO" id="GO:0005975">
    <property type="term" value="P:carbohydrate metabolic process"/>
    <property type="evidence" value="ECO:0007669"/>
    <property type="project" value="InterPro"/>
</dbReference>
<keyword evidence="5 7" id="KW-0460">Magnesium</keyword>
<protein>
    <submittedName>
        <fullName evidence="12">Phosphomannomutase/phosphoglucomutase</fullName>
    </submittedName>
</protein>
<reference evidence="12" key="1">
    <citation type="journal article" date="2020" name="mSystems">
        <title>Genome- and Community-Level Interaction Insights into Carbon Utilization and Element Cycling Functions of Hydrothermarchaeota in Hydrothermal Sediment.</title>
        <authorList>
            <person name="Zhou Z."/>
            <person name="Liu Y."/>
            <person name="Xu W."/>
            <person name="Pan J."/>
            <person name="Luo Z.H."/>
            <person name="Li M."/>
        </authorList>
    </citation>
    <scope>NUCLEOTIDE SEQUENCE [LARGE SCALE GENOMIC DNA]</scope>
    <source>
        <strain evidence="12">HyVt-102</strain>
    </source>
</reference>
<keyword evidence="3" id="KW-0597">Phosphoprotein</keyword>
<dbReference type="InterPro" id="IPR005844">
    <property type="entry name" value="A-D-PHexomutase_a/b/a-I"/>
</dbReference>
<organism evidence="12">
    <name type="scientific">candidate division WOR-3 bacterium</name>
    <dbReference type="NCBI Taxonomy" id="2052148"/>
    <lineage>
        <taxon>Bacteria</taxon>
        <taxon>Bacteria division WOR-3</taxon>
    </lineage>
</organism>
<feature type="domain" description="Alpha-D-phosphohexomutase alpha/beta/alpha" evidence="9">
    <location>
        <begin position="6"/>
        <end position="121"/>
    </location>
</feature>
<dbReference type="SUPFAM" id="SSF53738">
    <property type="entry name" value="Phosphoglucomutase, first 3 domains"/>
    <property type="match status" value="3"/>
</dbReference>
<dbReference type="InterPro" id="IPR005846">
    <property type="entry name" value="A-D-PHexomutase_a/b/a-III"/>
</dbReference>
<evidence type="ECO:0000256" key="5">
    <source>
        <dbReference type="ARBA" id="ARBA00022842"/>
    </source>
</evidence>
<dbReference type="CDD" id="cd03089">
    <property type="entry name" value="PMM_PGM"/>
    <property type="match status" value="1"/>
</dbReference>
<dbReference type="Pfam" id="PF02878">
    <property type="entry name" value="PGM_PMM_I"/>
    <property type="match status" value="1"/>
</dbReference>
<evidence type="ECO:0000256" key="2">
    <source>
        <dbReference type="ARBA" id="ARBA00010231"/>
    </source>
</evidence>
<dbReference type="PRINTS" id="PR00509">
    <property type="entry name" value="PGMPMM"/>
</dbReference>
<evidence type="ECO:0000256" key="7">
    <source>
        <dbReference type="RuleBase" id="RU004326"/>
    </source>
</evidence>
<dbReference type="InterPro" id="IPR005845">
    <property type="entry name" value="A-D-PHexomutase_a/b/a-II"/>
</dbReference>
<dbReference type="PROSITE" id="PS00710">
    <property type="entry name" value="PGM_PMM"/>
    <property type="match status" value="1"/>
</dbReference>
<dbReference type="InterPro" id="IPR005843">
    <property type="entry name" value="A-D-PHexomutase_C"/>
</dbReference>
<dbReference type="Proteomes" id="UP000885847">
    <property type="component" value="Unassembled WGS sequence"/>
</dbReference>
<dbReference type="Gene3D" id="3.40.120.10">
    <property type="entry name" value="Alpha-D-Glucose-1,6-Bisphosphate, subunit A, domain 3"/>
    <property type="match status" value="3"/>
</dbReference>
<dbReference type="InterPro" id="IPR016066">
    <property type="entry name" value="A-D-PHexomutase_CS"/>
</dbReference>
<dbReference type="Gene3D" id="3.30.310.50">
    <property type="entry name" value="Alpha-D-phosphohexomutase, C-terminal domain"/>
    <property type="match status" value="1"/>
</dbReference>
<evidence type="ECO:0000259" key="8">
    <source>
        <dbReference type="Pfam" id="PF00408"/>
    </source>
</evidence>
<keyword evidence="4 7" id="KW-0479">Metal-binding</keyword>
<dbReference type="InterPro" id="IPR005841">
    <property type="entry name" value="Alpha-D-phosphohexomutase_SF"/>
</dbReference>
<comment type="cofactor">
    <cofactor evidence="1">
        <name>Mg(2+)</name>
        <dbReference type="ChEBI" id="CHEBI:18420"/>
    </cofactor>
</comment>
<evidence type="ECO:0000256" key="3">
    <source>
        <dbReference type="ARBA" id="ARBA00022553"/>
    </source>
</evidence>
<gene>
    <name evidence="12" type="ORF">ENF18_02405</name>
</gene>
<comment type="similarity">
    <text evidence="2 7">Belongs to the phosphohexose mutase family.</text>
</comment>
<proteinExistence type="inferred from homology"/>
<dbReference type="GO" id="GO:0000287">
    <property type="term" value="F:magnesium ion binding"/>
    <property type="evidence" value="ECO:0007669"/>
    <property type="project" value="InterPro"/>
</dbReference>
<dbReference type="PANTHER" id="PTHR43771:SF2">
    <property type="entry name" value="PHOSPHOMANNOMUTASE_PHOSPHOGLUCOMUTASE"/>
    <property type="match status" value="1"/>
</dbReference>
<evidence type="ECO:0000313" key="12">
    <source>
        <dbReference type="EMBL" id="HDI82627.1"/>
    </source>
</evidence>
<dbReference type="Pfam" id="PF02880">
    <property type="entry name" value="PGM_PMM_III"/>
    <property type="match status" value="1"/>
</dbReference>
<dbReference type="EMBL" id="DQWE01000107">
    <property type="protein sequence ID" value="HDI82627.1"/>
    <property type="molecule type" value="Genomic_DNA"/>
</dbReference>
<evidence type="ECO:0000259" key="11">
    <source>
        <dbReference type="Pfam" id="PF02880"/>
    </source>
</evidence>
<evidence type="ECO:0000259" key="10">
    <source>
        <dbReference type="Pfam" id="PF02879"/>
    </source>
</evidence>
<evidence type="ECO:0000256" key="1">
    <source>
        <dbReference type="ARBA" id="ARBA00001946"/>
    </source>
</evidence>
<dbReference type="AlphaFoldDB" id="A0A7C0V9X0"/>
<dbReference type="InterPro" id="IPR016055">
    <property type="entry name" value="A-D-PHexomutase_a/b/a-I/II/III"/>
</dbReference>
<dbReference type="Pfam" id="PF00408">
    <property type="entry name" value="PGM_PMM_IV"/>
    <property type="match status" value="1"/>
</dbReference>
<dbReference type="Pfam" id="PF02879">
    <property type="entry name" value="PGM_PMM_II"/>
    <property type="match status" value="1"/>
</dbReference>
<feature type="domain" description="Alpha-D-phosphohexomutase alpha/beta/alpha" evidence="11">
    <location>
        <begin position="253"/>
        <end position="362"/>
    </location>
</feature>
<dbReference type="SUPFAM" id="SSF55957">
    <property type="entry name" value="Phosphoglucomutase, C-terminal domain"/>
    <property type="match status" value="1"/>
</dbReference>
<evidence type="ECO:0000256" key="6">
    <source>
        <dbReference type="ARBA" id="ARBA00023235"/>
    </source>
</evidence>
<feature type="domain" description="Alpha-D-phosphohexomutase C-terminal" evidence="8">
    <location>
        <begin position="369"/>
        <end position="439"/>
    </location>
</feature>